<gene>
    <name evidence="2" type="ORF">Q8X39_15765</name>
</gene>
<accession>A0ABT9G6I4</accession>
<dbReference type="RefSeq" id="WP_305750636.1">
    <property type="nucleotide sequence ID" value="NZ_JAUZEE010000009.1"/>
</dbReference>
<name>A0ABT9G6I4_LEPDI</name>
<dbReference type="Gene3D" id="1.10.3210.10">
    <property type="entry name" value="Hypothetical protein af1432"/>
    <property type="match status" value="1"/>
</dbReference>
<dbReference type="SUPFAM" id="SSF109604">
    <property type="entry name" value="HD-domain/PDEase-like"/>
    <property type="match status" value="1"/>
</dbReference>
<proteinExistence type="predicted"/>
<evidence type="ECO:0000259" key="1">
    <source>
        <dbReference type="Pfam" id="PF01966"/>
    </source>
</evidence>
<evidence type="ECO:0000313" key="3">
    <source>
        <dbReference type="Proteomes" id="UP001235760"/>
    </source>
</evidence>
<dbReference type="InterPro" id="IPR006674">
    <property type="entry name" value="HD_domain"/>
</dbReference>
<sequence length="224" mass="24354">MHDRHDTPPAESAARAASEVHQSLMHWIDLDGVEPAGAAALEHLALQFMLHGHQPYEGRRREDVNALEHALQCAHLAELAGAAPALVAAALLHDIGHFEIALDDQVDDRHEDLAADWLAPVFGAAVADPVRLHVAAKRYLVAVDDHYAERLSPASVHSLALQGGAFDRDEIAHFESLPGAQDAVQLRRWDEAAKMTGRLTPPLAHYLGVLADLLRQQAPRLSLA</sequence>
<keyword evidence="3" id="KW-1185">Reference proteome</keyword>
<dbReference type="PANTHER" id="PTHR40202">
    <property type="match status" value="1"/>
</dbReference>
<dbReference type="Proteomes" id="UP001235760">
    <property type="component" value="Unassembled WGS sequence"/>
</dbReference>
<reference evidence="2 3" key="1">
    <citation type="submission" date="2023-08" db="EMBL/GenBank/DDBJ databases">
        <authorList>
            <person name="Roldan D.M."/>
            <person name="Menes R.J."/>
        </authorList>
    </citation>
    <scope>NUCLEOTIDE SEQUENCE [LARGE SCALE GENOMIC DNA]</scope>
    <source>
        <strain evidence="2 3">CCM 2812</strain>
    </source>
</reference>
<dbReference type="EMBL" id="JAUZEE010000009">
    <property type="protein sequence ID" value="MDP4302094.1"/>
    <property type="molecule type" value="Genomic_DNA"/>
</dbReference>
<evidence type="ECO:0000313" key="2">
    <source>
        <dbReference type="EMBL" id="MDP4302094.1"/>
    </source>
</evidence>
<dbReference type="PANTHER" id="PTHR40202:SF1">
    <property type="entry name" value="HD DOMAIN-CONTAINING PROTEIN"/>
    <property type="match status" value="1"/>
</dbReference>
<comment type="caution">
    <text evidence="2">The sequence shown here is derived from an EMBL/GenBank/DDBJ whole genome shotgun (WGS) entry which is preliminary data.</text>
</comment>
<dbReference type="InterPro" id="IPR052567">
    <property type="entry name" value="OP_Dioxygenase"/>
</dbReference>
<dbReference type="Pfam" id="PF01966">
    <property type="entry name" value="HD"/>
    <property type="match status" value="1"/>
</dbReference>
<protein>
    <submittedName>
        <fullName evidence="2">Phosphohydrolase</fullName>
    </submittedName>
</protein>
<feature type="domain" description="HD" evidence="1">
    <location>
        <begin position="67"/>
        <end position="125"/>
    </location>
</feature>
<organism evidence="2 3">
    <name type="scientific">Leptothrix discophora</name>
    <dbReference type="NCBI Taxonomy" id="89"/>
    <lineage>
        <taxon>Bacteria</taxon>
        <taxon>Pseudomonadati</taxon>
        <taxon>Pseudomonadota</taxon>
        <taxon>Betaproteobacteria</taxon>
        <taxon>Burkholderiales</taxon>
        <taxon>Sphaerotilaceae</taxon>
        <taxon>Leptothrix</taxon>
    </lineage>
</organism>